<dbReference type="Pfam" id="PF09955">
    <property type="entry name" value="DUF2189"/>
    <property type="match status" value="1"/>
</dbReference>
<name>A0ABT3HEH3_9HYPH</name>
<dbReference type="InterPro" id="IPR018692">
    <property type="entry name" value="DUF2189"/>
</dbReference>
<comment type="caution">
    <text evidence="2">The sequence shown here is derived from an EMBL/GenBank/DDBJ whole genome shotgun (WGS) entry which is preliminary data.</text>
</comment>
<keyword evidence="1" id="KW-0812">Transmembrane</keyword>
<keyword evidence="1" id="KW-0472">Membrane</keyword>
<feature type="transmembrane region" description="Helical" evidence="1">
    <location>
        <begin position="68"/>
        <end position="90"/>
    </location>
</feature>
<accession>A0ABT3HEH3</accession>
<organism evidence="2 3">
    <name type="scientific">Rhodobium gokarnense</name>
    <dbReference type="NCBI Taxonomy" id="364296"/>
    <lineage>
        <taxon>Bacteria</taxon>
        <taxon>Pseudomonadati</taxon>
        <taxon>Pseudomonadota</taxon>
        <taxon>Alphaproteobacteria</taxon>
        <taxon>Hyphomicrobiales</taxon>
        <taxon>Rhodobiaceae</taxon>
        <taxon>Rhodobium</taxon>
    </lineage>
</organism>
<dbReference type="Proteomes" id="UP001209755">
    <property type="component" value="Unassembled WGS sequence"/>
</dbReference>
<reference evidence="3" key="1">
    <citation type="submission" date="2023-07" db="EMBL/GenBank/DDBJ databases">
        <title>Genome sequencing of Purple Non-Sulfur Bacteria from various extreme environments.</title>
        <authorList>
            <person name="Mayer M."/>
        </authorList>
    </citation>
    <scope>NUCLEOTIDE SEQUENCE [LARGE SCALE GENOMIC DNA]</scope>
    <source>
        <strain evidence="3">DSM 17935</strain>
    </source>
</reference>
<feature type="transmembrane region" description="Helical" evidence="1">
    <location>
        <begin position="42"/>
        <end position="62"/>
    </location>
</feature>
<protein>
    <submittedName>
        <fullName evidence="2">Membrane protein</fullName>
    </submittedName>
</protein>
<feature type="transmembrane region" description="Helical" evidence="1">
    <location>
        <begin position="121"/>
        <end position="145"/>
    </location>
</feature>
<evidence type="ECO:0000313" key="3">
    <source>
        <dbReference type="Proteomes" id="UP001209755"/>
    </source>
</evidence>
<evidence type="ECO:0000313" key="2">
    <source>
        <dbReference type="EMBL" id="MCW2308780.1"/>
    </source>
</evidence>
<feature type="transmembrane region" description="Helical" evidence="1">
    <location>
        <begin position="219"/>
        <end position="248"/>
    </location>
</feature>
<feature type="transmembrane region" description="Helical" evidence="1">
    <location>
        <begin position="165"/>
        <end position="188"/>
    </location>
</feature>
<proteinExistence type="predicted"/>
<evidence type="ECO:0000256" key="1">
    <source>
        <dbReference type="SAM" id="Phobius"/>
    </source>
</evidence>
<dbReference type="RefSeq" id="WP_264602387.1">
    <property type="nucleotide sequence ID" value="NZ_JAOQNS010000009.1"/>
</dbReference>
<dbReference type="EMBL" id="JAOQNS010000009">
    <property type="protein sequence ID" value="MCW2308780.1"/>
    <property type="molecule type" value="Genomic_DNA"/>
</dbReference>
<keyword evidence="1" id="KW-1133">Transmembrane helix</keyword>
<gene>
    <name evidence="2" type="ORF">M2319_003129</name>
</gene>
<keyword evidence="3" id="KW-1185">Reference proteome</keyword>
<sequence>MTAEDAAALDDPTRRLVVADITVTTVRQALAKGFRDFRAAPLVGASVGLFFAAGGWIVFYMVEFAGLIYLAYPTAAGFALLGPFTATVLYEVSMRLAAGRPAPFGETIGGALKKGRERLSWLPMITLFGFIIWLDVAAALYAIFFGVKSPEIPQLFIDILTTPTGLLFLVVGNAIGAFFAVMLFSISVMSYPLLMDRGIDPVTAIMTSVKAVKTNPVPLIGYGFFVAVTLAASTLTAFLALLVVMPLLGHTTWHLYKATVHVEDDGAGF</sequence>